<comment type="caution">
    <text evidence="7">The sequence shown here is derived from an EMBL/GenBank/DDBJ whole genome shotgun (WGS) entry which is preliminary data.</text>
</comment>
<sequence length="473" mass="54662">MSLMFIVESCARTHHILIARKEHFQKENQTFEDQPIRIDLSSGSEREKSHKNINTTISEDDENIILLEMSQSSDEIPVKHVDENKKYMPAQPIIFKKKYEYNELIKIYMGKKWKTAFTVILTIYLFGAIWSYVAVFGTSLTSFAPIPSITHGDKCEVDIEFTQNCNNNYLLYIALFGIVIIPISCADLVEQKWLQIFLFGFRFVALILMILTCFVAMFNSHDSQHMSSSKPYIAEPYYFNWKHLPLAFASFIFSQTFHHSALIITEPLRKKNKLRTIFTSSLLTTYGFFSFLGIICSLYFGKKVKSILTLNWIEYSAAYDHPPFWAVTIRIIIIIFPILDVVSVFPLKVVTIGTALQNLFVPRTLKSQDKTSKRYKILFRVMAGLFPLIGAMIMKKIPIIILFNGIIACLITFIFPTILQYKSQKEAQKWFGFHKTKYSNFTSGKAGIYIISTFGSIVFLYSAVYSIYDYFFE</sequence>
<feature type="transmembrane region" description="Helical" evidence="5">
    <location>
        <begin position="277"/>
        <end position="300"/>
    </location>
</feature>
<dbReference type="Pfam" id="PF01490">
    <property type="entry name" value="Aa_trans"/>
    <property type="match status" value="1"/>
</dbReference>
<keyword evidence="2 5" id="KW-0812">Transmembrane</keyword>
<organism evidence="7 8">
    <name type="scientific">Anaeramoeba flamelloides</name>
    <dbReference type="NCBI Taxonomy" id="1746091"/>
    <lineage>
        <taxon>Eukaryota</taxon>
        <taxon>Metamonada</taxon>
        <taxon>Anaeramoebidae</taxon>
        <taxon>Anaeramoeba</taxon>
    </lineage>
</organism>
<evidence type="ECO:0000259" key="6">
    <source>
        <dbReference type="Pfam" id="PF01490"/>
    </source>
</evidence>
<dbReference type="GO" id="GO:0016020">
    <property type="term" value="C:membrane"/>
    <property type="evidence" value="ECO:0007669"/>
    <property type="project" value="UniProtKB-SubCell"/>
</dbReference>
<feature type="domain" description="Amino acid transporter transmembrane" evidence="6">
    <location>
        <begin position="96"/>
        <end position="435"/>
    </location>
</feature>
<evidence type="ECO:0000313" key="7">
    <source>
        <dbReference type="EMBL" id="KAJ3443666.1"/>
    </source>
</evidence>
<evidence type="ECO:0000256" key="1">
    <source>
        <dbReference type="ARBA" id="ARBA00004370"/>
    </source>
</evidence>
<comment type="subcellular location">
    <subcellularLocation>
        <location evidence="1">Membrane</location>
    </subcellularLocation>
</comment>
<dbReference type="Proteomes" id="UP001146793">
    <property type="component" value="Unassembled WGS sequence"/>
</dbReference>
<evidence type="ECO:0000313" key="8">
    <source>
        <dbReference type="Proteomes" id="UP001146793"/>
    </source>
</evidence>
<feature type="transmembrane region" description="Helical" evidence="5">
    <location>
        <begin position="169"/>
        <end position="189"/>
    </location>
</feature>
<evidence type="ECO:0000256" key="3">
    <source>
        <dbReference type="ARBA" id="ARBA00022989"/>
    </source>
</evidence>
<evidence type="ECO:0000256" key="5">
    <source>
        <dbReference type="SAM" id="Phobius"/>
    </source>
</evidence>
<protein>
    <recommendedName>
        <fullName evidence="6">Amino acid transporter transmembrane domain-containing protein</fullName>
    </recommendedName>
</protein>
<keyword evidence="4 5" id="KW-0472">Membrane</keyword>
<dbReference type="PANTHER" id="PTHR16189:SF2">
    <property type="entry name" value="AMINO ACID TRANSPORTER TRANSMEMBRANE DOMAIN-CONTAINING PROTEIN"/>
    <property type="match status" value="1"/>
</dbReference>
<evidence type="ECO:0000256" key="4">
    <source>
        <dbReference type="ARBA" id="ARBA00023136"/>
    </source>
</evidence>
<feature type="transmembrane region" description="Helical" evidence="5">
    <location>
        <begin position="196"/>
        <end position="218"/>
    </location>
</feature>
<dbReference type="PANTHER" id="PTHR16189">
    <property type="entry name" value="TRANSMEMBRANE PROTEIN 104-RELATED"/>
    <property type="match status" value="1"/>
</dbReference>
<evidence type="ECO:0000256" key="2">
    <source>
        <dbReference type="ARBA" id="ARBA00022692"/>
    </source>
</evidence>
<name>A0AAV7ZS27_9EUKA</name>
<reference evidence="7" key="1">
    <citation type="submission" date="2022-08" db="EMBL/GenBank/DDBJ databases">
        <title>Novel sulphate-reducing endosymbionts in the free-living metamonad Anaeramoeba.</title>
        <authorList>
            <person name="Jerlstrom-Hultqvist J."/>
            <person name="Cepicka I."/>
            <person name="Gallot-Lavallee L."/>
            <person name="Salas-Leiva D."/>
            <person name="Curtis B.A."/>
            <person name="Zahonova K."/>
            <person name="Pipaliya S."/>
            <person name="Dacks J."/>
            <person name="Roger A.J."/>
        </authorList>
    </citation>
    <scope>NUCLEOTIDE SEQUENCE</scope>
    <source>
        <strain evidence="7">Busselton2</strain>
    </source>
</reference>
<dbReference type="EMBL" id="JANTQA010000023">
    <property type="protein sequence ID" value="KAJ3443666.1"/>
    <property type="molecule type" value="Genomic_DNA"/>
</dbReference>
<feature type="transmembrane region" description="Helical" evidence="5">
    <location>
        <begin position="446"/>
        <end position="468"/>
    </location>
</feature>
<dbReference type="InterPro" id="IPR013057">
    <property type="entry name" value="AA_transpt_TM"/>
</dbReference>
<feature type="transmembrane region" description="Helical" evidence="5">
    <location>
        <begin position="246"/>
        <end position="265"/>
    </location>
</feature>
<keyword evidence="3 5" id="KW-1133">Transmembrane helix</keyword>
<feature type="transmembrane region" description="Helical" evidence="5">
    <location>
        <begin position="377"/>
        <end position="394"/>
    </location>
</feature>
<proteinExistence type="predicted"/>
<feature type="transmembrane region" description="Helical" evidence="5">
    <location>
        <begin position="400"/>
        <end position="419"/>
    </location>
</feature>
<dbReference type="AlphaFoldDB" id="A0AAV7ZS27"/>
<feature type="transmembrane region" description="Helical" evidence="5">
    <location>
        <begin position="331"/>
        <end position="356"/>
    </location>
</feature>
<gene>
    <name evidence="7" type="ORF">M0812_09510</name>
</gene>
<accession>A0AAV7ZS27</accession>
<feature type="transmembrane region" description="Helical" evidence="5">
    <location>
        <begin position="116"/>
        <end position="135"/>
    </location>
</feature>